<accession>A0A840RRJ2</accession>
<dbReference type="GO" id="GO:0090313">
    <property type="term" value="P:regulation of protein targeting to membrane"/>
    <property type="evidence" value="ECO:0007669"/>
    <property type="project" value="TreeGrafter"/>
</dbReference>
<evidence type="ECO:0000256" key="1">
    <source>
        <dbReference type="SAM" id="MobiDB-lite"/>
    </source>
</evidence>
<dbReference type="EMBL" id="JACHHQ010000003">
    <property type="protein sequence ID" value="MBB5199772.1"/>
    <property type="molecule type" value="Genomic_DNA"/>
</dbReference>
<dbReference type="InterPro" id="IPR052894">
    <property type="entry name" value="AsmA-related"/>
</dbReference>
<keyword evidence="2" id="KW-1133">Transmembrane helix</keyword>
<dbReference type="RefSeq" id="WP_168056152.1">
    <property type="nucleotide sequence ID" value="NZ_JAAOZT010000009.1"/>
</dbReference>
<evidence type="ECO:0000259" key="3">
    <source>
        <dbReference type="Pfam" id="PF05170"/>
    </source>
</evidence>
<dbReference type="Proteomes" id="UP000571084">
    <property type="component" value="Unassembled WGS sequence"/>
</dbReference>
<dbReference type="InterPro" id="IPR007844">
    <property type="entry name" value="AsmA"/>
</dbReference>
<dbReference type="AlphaFoldDB" id="A0A840RRJ2"/>
<proteinExistence type="predicted"/>
<keyword evidence="2" id="KW-0472">Membrane</keyword>
<feature type="transmembrane region" description="Helical" evidence="2">
    <location>
        <begin position="24"/>
        <end position="48"/>
    </location>
</feature>
<evidence type="ECO:0000313" key="5">
    <source>
        <dbReference type="Proteomes" id="UP000571084"/>
    </source>
</evidence>
<reference evidence="4 5" key="1">
    <citation type="submission" date="2020-08" db="EMBL/GenBank/DDBJ databases">
        <title>Genomic Encyclopedia of Type Strains, Phase IV (KMG-IV): sequencing the most valuable type-strain genomes for metagenomic binning, comparative biology and taxonomic classification.</title>
        <authorList>
            <person name="Goeker M."/>
        </authorList>
    </citation>
    <scope>NUCLEOTIDE SEQUENCE [LARGE SCALE GENOMIC DNA]</scope>
    <source>
        <strain evidence="4 5">DSM 23240</strain>
    </source>
</reference>
<dbReference type="PANTHER" id="PTHR30441">
    <property type="entry name" value="DUF748 DOMAIN-CONTAINING PROTEIN"/>
    <property type="match status" value="1"/>
</dbReference>
<name>A0A840RRJ2_9BURK</name>
<organism evidence="4 5">
    <name type="scientific">Glaciimonas immobilis</name>
    <dbReference type="NCBI Taxonomy" id="728004"/>
    <lineage>
        <taxon>Bacteria</taxon>
        <taxon>Pseudomonadati</taxon>
        <taxon>Pseudomonadota</taxon>
        <taxon>Betaproteobacteria</taxon>
        <taxon>Burkholderiales</taxon>
        <taxon>Oxalobacteraceae</taxon>
        <taxon>Glaciimonas</taxon>
    </lineage>
</organism>
<keyword evidence="5" id="KW-1185">Reference proteome</keyword>
<dbReference type="GO" id="GO:0005886">
    <property type="term" value="C:plasma membrane"/>
    <property type="evidence" value="ECO:0007669"/>
    <property type="project" value="TreeGrafter"/>
</dbReference>
<keyword evidence="2" id="KW-0812">Transmembrane</keyword>
<sequence>MTSVSSAPSTPPAPAPGPSRALKIIAWCIGSLLVILALCLAFLLTFNWNRARPWINARVSEAAGRPFAIRGDLALHWFNPKGQETGWHQWIPWPQLSARDIVLDNPDWAKTGQHMVEVKQVTFTLRPLPLLEKRISVTTLQLDYPLVMLERSADGKNNWTFPASTPSKWKLDLQQLVLTQGAIRLLDPIKKIDINANIATLAETTKEGYGIGWSVKGSFNKTPVTGNGQAGAILSLANVNTTYPLAASVHVGKTAVDIRGTISKPRDLAALDLRLKLAATSMEDLYALTGIVLPATPPFITEGHLIGKILPGGNQWIYENFKGRVGSSDLAGSLEYIAREPRPLLKGSLVSNQLRLADLGPLVGADSNASKTNRGVALTQPANKALPTQQFNTAKWGSIDADVQFSGKNIIRPKSLPIQNLQTNIHLNNSQLSLTPLNFGIAGGNLISTIKLDGSGKTIKANISLSARHLKINKLFPTLESARASLGEVNGDAALTGTGNSIAALLASANGELKTLINQGTMSKFILEAAGLNVGNVVLTKLFGDKQVHLNCLASNFGITNGLMQTRTFLLDTDDAIITVSGQINLARESMDLKVKPKSKGLRIISFRSPLYVAGTFKNPDVGVDKGVLALKAGSAIALGILFPVAGILPLVNIGGTQPTDCARLLAETKIKPVLKPSTHPAPAPVSSETSGLSTNH</sequence>
<dbReference type="PANTHER" id="PTHR30441:SF9">
    <property type="entry name" value="ASMA FAMILY PROTEIN YHJG"/>
    <property type="match status" value="1"/>
</dbReference>
<dbReference type="Pfam" id="PF05170">
    <property type="entry name" value="AsmA"/>
    <property type="match status" value="1"/>
</dbReference>
<gene>
    <name evidence="4" type="ORF">HNR39_001604</name>
</gene>
<feature type="region of interest" description="Disordered" evidence="1">
    <location>
        <begin position="676"/>
        <end position="697"/>
    </location>
</feature>
<protein>
    <recommendedName>
        <fullName evidence="3">AsmA domain-containing protein</fullName>
    </recommendedName>
</protein>
<evidence type="ECO:0000256" key="2">
    <source>
        <dbReference type="SAM" id="Phobius"/>
    </source>
</evidence>
<comment type="caution">
    <text evidence="4">The sequence shown here is derived from an EMBL/GenBank/DDBJ whole genome shotgun (WGS) entry which is preliminary data.</text>
</comment>
<evidence type="ECO:0000313" key="4">
    <source>
        <dbReference type="EMBL" id="MBB5199772.1"/>
    </source>
</evidence>
<feature type="compositionally biased region" description="Polar residues" evidence="1">
    <location>
        <begin position="687"/>
        <end position="697"/>
    </location>
</feature>
<feature type="domain" description="AsmA" evidence="3">
    <location>
        <begin position="20"/>
        <end position="567"/>
    </location>
</feature>